<feature type="active site" description="Proton acceptor" evidence="3">
    <location>
        <position position="67"/>
    </location>
</feature>
<dbReference type="Proteomes" id="UP000392064">
    <property type="component" value="Chromosome"/>
</dbReference>
<dbReference type="AlphaFoldDB" id="A0A5Q2MJ94"/>
<feature type="active site" description="Proton donor" evidence="3">
    <location>
        <position position="130"/>
    </location>
</feature>
<dbReference type="GO" id="GO:0019305">
    <property type="term" value="P:dTDP-rhamnose biosynthetic process"/>
    <property type="evidence" value="ECO:0007669"/>
    <property type="project" value="UniProtKB-UniPathway"/>
</dbReference>
<feature type="region of interest" description="Disordered" evidence="6">
    <location>
        <begin position="418"/>
        <end position="445"/>
    </location>
</feature>
<dbReference type="EMBL" id="CP045737">
    <property type="protein sequence ID" value="QGG40020.1"/>
    <property type="molecule type" value="Genomic_DNA"/>
</dbReference>
<dbReference type="EC" id="1.1.1.133" evidence="5"/>
<dbReference type="InterPro" id="IPR036291">
    <property type="entry name" value="NAD(P)-bd_dom_sf"/>
</dbReference>
<dbReference type="PANTHER" id="PTHR10491">
    <property type="entry name" value="DTDP-4-DEHYDRORHAMNOSE REDUCTASE"/>
    <property type="match status" value="1"/>
</dbReference>
<evidence type="ECO:0000256" key="4">
    <source>
        <dbReference type="PIRSR" id="PIRSR600888-3"/>
    </source>
</evidence>
<evidence type="ECO:0000256" key="3">
    <source>
        <dbReference type="PIRSR" id="PIRSR600888-1"/>
    </source>
</evidence>
<dbReference type="InterPro" id="IPR014710">
    <property type="entry name" value="RmlC-like_jellyroll"/>
</dbReference>
<dbReference type="Gene3D" id="3.90.25.10">
    <property type="entry name" value="UDP-galactose 4-epimerase, domain 1"/>
    <property type="match status" value="1"/>
</dbReference>
<feature type="domain" description="RmlD-like substrate binding" evidence="7">
    <location>
        <begin position="194"/>
        <end position="444"/>
    </location>
</feature>
<dbReference type="PANTHER" id="PTHR10491:SF4">
    <property type="entry name" value="METHIONINE ADENOSYLTRANSFERASE 2 SUBUNIT BETA"/>
    <property type="match status" value="1"/>
</dbReference>
<comment type="similarity">
    <text evidence="1">Belongs to the dTDP-4-dehydrorhamnose 3,5-epimerase family.</text>
</comment>
<feature type="site" description="Participates in a stacking interaction with the thymidine ring of dTDP-4-oxo-6-deoxyglucose" evidence="4">
    <location>
        <position position="136"/>
    </location>
</feature>
<gene>
    <name evidence="8" type="ORF">GEV26_00730</name>
</gene>
<reference evidence="8 9" key="1">
    <citation type="submission" date="2019-11" db="EMBL/GenBank/DDBJ databases">
        <authorList>
            <person name="Li J."/>
        </authorList>
    </citation>
    <scope>NUCLEOTIDE SEQUENCE [LARGE SCALE GENOMIC DNA]</scope>
    <source>
        <strain evidence="8 9">MF47</strain>
    </source>
</reference>
<dbReference type="Pfam" id="PF04321">
    <property type="entry name" value="RmlD_sub_bind"/>
    <property type="match status" value="1"/>
</dbReference>
<evidence type="ECO:0000256" key="2">
    <source>
        <dbReference type="ARBA" id="ARBA00010944"/>
    </source>
</evidence>
<evidence type="ECO:0000259" key="7">
    <source>
        <dbReference type="Pfam" id="PF04321"/>
    </source>
</evidence>
<keyword evidence="5" id="KW-0560">Oxidoreductase</keyword>
<dbReference type="CDD" id="cd00438">
    <property type="entry name" value="cupin_RmlC"/>
    <property type="match status" value="1"/>
</dbReference>
<dbReference type="GO" id="GO:0008830">
    <property type="term" value="F:dTDP-4-dehydrorhamnose 3,5-epimerase activity"/>
    <property type="evidence" value="ECO:0007669"/>
    <property type="project" value="InterPro"/>
</dbReference>
<accession>A0A5Q2MJ94</accession>
<proteinExistence type="inferred from homology"/>
<keyword evidence="5" id="KW-0521">NADP</keyword>
<dbReference type="CDD" id="cd05254">
    <property type="entry name" value="dTDP_HR_like_SDR_e"/>
    <property type="match status" value="1"/>
</dbReference>
<evidence type="ECO:0000313" key="9">
    <source>
        <dbReference type="Proteomes" id="UP000392064"/>
    </source>
</evidence>
<dbReference type="Gene3D" id="2.60.120.10">
    <property type="entry name" value="Jelly Rolls"/>
    <property type="match status" value="1"/>
</dbReference>
<dbReference type="Pfam" id="PF00908">
    <property type="entry name" value="dTDP_sugar_isom"/>
    <property type="match status" value="1"/>
</dbReference>
<dbReference type="InterPro" id="IPR005913">
    <property type="entry name" value="dTDP_dehydrorham_reduct"/>
</dbReference>
<dbReference type="KEGG" id="aef:GEV26_00730"/>
<dbReference type="InterPro" id="IPR011051">
    <property type="entry name" value="RmlC_Cupin_sf"/>
</dbReference>
<protein>
    <recommendedName>
        <fullName evidence="5">dTDP-4-dehydrorhamnose reductase</fullName>
        <ecNumber evidence="5">1.1.1.133</ecNumber>
    </recommendedName>
</protein>
<sequence>MSTDLTIHETSIPGVLLLDLPVHGDNRGWFKENWQREKMTALGLPDFGPVQNNISYNEAVGTTRGIHAEPWDKFVSVATGRIFGAWVDLRAGDSFGTVFTAELGPGQAIFVPKGVGNSYQTLEAKTAYTYLVNAHWTPDAEYTFLNLADETVAIDWPIPLAVAELSDKDRAHPRLADLTPMVFEPAGSDPDSPRTLILGANGQLGRELVTQLPNATAWSRSEFDIADLAAYGSVDWSQFDTVINAAAYTKVDEAETPQGRRDAWRINVHGVVELARVAIAHDLTLVHVSSDYVFDGETPEHTTDELFSPLGVYGQTKAAGDAVVMTVPKHHIVRTSWVVGDGPNFIATMQSLAERGVDPAVVDDQVGRLTYTSDLAAGIRGLLADSAPYGVHHVTSGGEPRSWFEIARDVFAEAGADPARVSPVSTQEYGRGKEMAPRPASSVLA</sequence>
<keyword evidence="9" id="KW-1185">Reference proteome</keyword>
<dbReference type="GO" id="GO:0005829">
    <property type="term" value="C:cytosol"/>
    <property type="evidence" value="ECO:0007669"/>
    <property type="project" value="TreeGrafter"/>
</dbReference>
<organism evidence="8 9">
    <name type="scientific">Aeromicrobium yanjiei</name>
    <dbReference type="NCBI Taxonomy" id="2662028"/>
    <lineage>
        <taxon>Bacteria</taxon>
        <taxon>Bacillati</taxon>
        <taxon>Actinomycetota</taxon>
        <taxon>Actinomycetes</taxon>
        <taxon>Propionibacteriales</taxon>
        <taxon>Nocardioidaceae</taxon>
        <taxon>Aeromicrobium</taxon>
    </lineage>
</organism>
<dbReference type="SUPFAM" id="SSF51182">
    <property type="entry name" value="RmlC-like cupins"/>
    <property type="match status" value="1"/>
</dbReference>
<dbReference type="InterPro" id="IPR029903">
    <property type="entry name" value="RmlD-like-bd"/>
</dbReference>
<evidence type="ECO:0000256" key="6">
    <source>
        <dbReference type="SAM" id="MobiDB-lite"/>
    </source>
</evidence>
<name>A0A5Q2MJ94_9ACTN</name>
<dbReference type="UniPathway" id="UPA00124"/>
<dbReference type="RefSeq" id="WP_153651293.1">
    <property type="nucleotide sequence ID" value="NZ_CP045737.1"/>
</dbReference>
<comment type="function">
    <text evidence="5">Catalyzes the reduction of dTDP-6-deoxy-L-lyxo-4-hexulose to yield dTDP-L-rhamnose.</text>
</comment>
<evidence type="ECO:0000313" key="8">
    <source>
        <dbReference type="EMBL" id="QGG40020.1"/>
    </source>
</evidence>
<evidence type="ECO:0000256" key="5">
    <source>
        <dbReference type="RuleBase" id="RU364082"/>
    </source>
</evidence>
<dbReference type="Gene3D" id="3.40.50.720">
    <property type="entry name" value="NAD(P)-binding Rossmann-like Domain"/>
    <property type="match status" value="1"/>
</dbReference>
<dbReference type="InterPro" id="IPR000888">
    <property type="entry name" value="RmlC-like"/>
</dbReference>
<evidence type="ECO:0000256" key="1">
    <source>
        <dbReference type="ARBA" id="ARBA00010154"/>
    </source>
</evidence>
<dbReference type="GO" id="GO:0008831">
    <property type="term" value="F:dTDP-4-dehydrorhamnose reductase activity"/>
    <property type="evidence" value="ECO:0007669"/>
    <property type="project" value="UniProtKB-EC"/>
</dbReference>
<comment type="similarity">
    <text evidence="2 5">Belongs to the dTDP-4-dehydrorhamnose reductase family.</text>
</comment>
<comment type="pathway">
    <text evidence="5">Carbohydrate biosynthesis; dTDP-L-rhamnose biosynthesis.</text>
</comment>
<dbReference type="SUPFAM" id="SSF51735">
    <property type="entry name" value="NAD(P)-binding Rossmann-fold domains"/>
    <property type="match status" value="1"/>
</dbReference>